<dbReference type="FunCoup" id="A0A6I9R3E4">
    <property type="interactions" value="1812"/>
</dbReference>
<protein>
    <recommendedName>
        <fullName evidence="3">4a-hydroxytetrahydrobiopterin dehydratase</fullName>
        <ecNumber evidence="3">4.2.1.96</ecNumber>
    </recommendedName>
</protein>
<dbReference type="GO" id="GO:0009536">
    <property type="term" value="C:plastid"/>
    <property type="evidence" value="ECO:0007669"/>
    <property type="project" value="TreeGrafter"/>
</dbReference>
<dbReference type="InterPro" id="IPR036428">
    <property type="entry name" value="PCD_sf"/>
</dbReference>
<comment type="catalytic activity">
    <reaction evidence="1">
        <text>(4aS,6R)-4a-hydroxy-L-erythro-5,6,7,8-tetrahydrobiopterin = (6R)-L-erythro-6,7-dihydrobiopterin + H2O</text>
        <dbReference type="Rhea" id="RHEA:11920"/>
        <dbReference type="ChEBI" id="CHEBI:15377"/>
        <dbReference type="ChEBI" id="CHEBI:15642"/>
        <dbReference type="ChEBI" id="CHEBI:43120"/>
        <dbReference type="EC" id="4.2.1.96"/>
    </reaction>
</comment>
<evidence type="ECO:0000256" key="1">
    <source>
        <dbReference type="ARBA" id="ARBA00001554"/>
    </source>
</evidence>
<dbReference type="SUPFAM" id="SSF55248">
    <property type="entry name" value="PCD-like"/>
    <property type="match status" value="1"/>
</dbReference>
<keyword evidence="4" id="KW-0456">Lyase</keyword>
<accession>A0A6I9R3E4</accession>
<evidence type="ECO:0000313" key="5">
    <source>
        <dbReference type="Proteomes" id="UP000504607"/>
    </source>
</evidence>
<reference evidence="6" key="1">
    <citation type="submission" date="2025-08" db="UniProtKB">
        <authorList>
            <consortium name="RefSeq"/>
        </authorList>
    </citation>
    <scope>IDENTIFICATION</scope>
</reference>
<gene>
    <name evidence="6" type="primary">LOC105043805</name>
</gene>
<dbReference type="OrthoDB" id="277398at2759"/>
<dbReference type="Pfam" id="PF01329">
    <property type="entry name" value="Pterin_4a"/>
    <property type="match status" value="1"/>
</dbReference>
<dbReference type="GO" id="GO:0006729">
    <property type="term" value="P:tetrahydrobiopterin biosynthetic process"/>
    <property type="evidence" value="ECO:0007669"/>
    <property type="project" value="InterPro"/>
</dbReference>
<dbReference type="InParanoid" id="A0A6I9R3E4"/>
<dbReference type="InterPro" id="IPR001533">
    <property type="entry name" value="Pterin_deHydtase"/>
</dbReference>
<evidence type="ECO:0000256" key="2">
    <source>
        <dbReference type="ARBA" id="ARBA00006472"/>
    </source>
</evidence>
<proteinExistence type="inferred from homology"/>
<comment type="similarity">
    <text evidence="2">Belongs to the pterin-4-alpha-carbinolamine dehydratase family.</text>
</comment>
<keyword evidence="5" id="KW-1185">Reference proteome</keyword>
<evidence type="ECO:0000256" key="4">
    <source>
        <dbReference type="ARBA" id="ARBA00023239"/>
    </source>
</evidence>
<sequence>MASALLSLRPALSPPFSSYSFSSHRVFSFSSSASAFSSLSRRTRRGRRLRPLAMGGDLLGDLGARDPFPEEIESNFCENVVGNVDTEHKILIPNLSALSIAQMSCKPVSPSQPPMSREDAEKLLKKVVGWRFVEDDGGPKLQCLWRVRDYGCGVELISRIYKVAEAAGHYPNLHLEQPNQVRAELWTSSIGGLSMNDFIVAARIDEIKTLDLLPNKRIWA</sequence>
<dbReference type="Gene3D" id="3.30.1360.20">
    <property type="entry name" value="Transcriptional coactivator/pterin dehydratase"/>
    <property type="match status" value="1"/>
</dbReference>
<dbReference type="RefSeq" id="XP_010919823.1">
    <property type="nucleotide sequence ID" value="XM_010921521.3"/>
</dbReference>
<name>A0A6I9R3E4_ELAGV</name>
<dbReference type="Proteomes" id="UP000504607">
    <property type="component" value="Chromosome 4"/>
</dbReference>
<evidence type="ECO:0000256" key="3">
    <source>
        <dbReference type="ARBA" id="ARBA00013252"/>
    </source>
</evidence>
<evidence type="ECO:0000313" key="6">
    <source>
        <dbReference type="RefSeq" id="XP_010919823.1"/>
    </source>
</evidence>
<dbReference type="EC" id="4.2.1.96" evidence="3"/>
<dbReference type="AlphaFoldDB" id="A0A6I9R3E4"/>
<dbReference type="GO" id="GO:0008124">
    <property type="term" value="F:4-alpha-hydroxytetrahydrobiopterin dehydratase activity"/>
    <property type="evidence" value="ECO:0007669"/>
    <property type="project" value="UniProtKB-EC"/>
</dbReference>
<dbReference type="PANTHER" id="PTHR12599">
    <property type="entry name" value="PTERIN-4-ALPHA-CARBINOLAMINE DEHYDRATASE"/>
    <property type="match status" value="1"/>
</dbReference>
<organism evidence="5 6">
    <name type="scientific">Elaeis guineensis var. tenera</name>
    <name type="common">Oil palm</name>
    <dbReference type="NCBI Taxonomy" id="51953"/>
    <lineage>
        <taxon>Eukaryota</taxon>
        <taxon>Viridiplantae</taxon>
        <taxon>Streptophyta</taxon>
        <taxon>Embryophyta</taxon>
        <taxon>Tracheophyta</taxon>
        <taxon>Spermatophyta</taxon>
        <taxon>Magnoliopsida</taxon>
        <taxon>Liliopsida</taxon>
        <taxon>Arecaceae</taxon>
        <taxon>Arecoideae</taxon>
        <taxon>Cocoseae</taxon>
        <taxon>Elaeidinae</taxon>
        <taxon>Elaeis</taxon>
    </lineage>
</organism>
<dbReference type="PANTHER" id="PTHR12599:SF8">
    <property type="entry name" value="PTERIN-4-ALPHA-CARBINOLAMINE DEHYDRATASE, CHLOROPLASTIC-RELATED"/>
    <property type="match status" value="1"/>
</dbReference>